<gene>
    <name evidence="2" type="ORF">ERS013165_03112</name>
</gene>
<protein>
    <submittedName>
        <fullName evidence="2">Uncharacterized protein</fullName>
    </submittedName>
</protein>
<proteinExistence type="predicted"/>
<organism evidence="2 3">
    <name type="scientific">Vibrio cholerae</name>
    <dbReference type="NCBI Taxonomy" id="666"/>
    <lineage>
        <taxon>Bacteria</taxon>
        <taxon>Pseudomonadati</taxon>
        <taxon>Pseudomonadota</taxon>
        <taxon>Gammaproteobacteria</taxon>
        <taxon>Vibrionales</taxon>
        <taxon>Vibrionaceae</taxon>
        <taxon>Vibrio</taxon>
    </lineage>
</organism>
<dbReference type="EMBL" id="CWOW01000019">
    <property type="protein sequence ID" value="CSB02529.1"/>
    <property type="molecule type" value="Genomic_DNA"/>
</dbReference>
<evidence type="ECO:0000313" key="2">
    <source>
        <dbReference type="EMBL" id="CSB02529.1"/>
    </source>
</evidence>
<dbReference type="Proteomes" id="UP000044806">
    <property type="component" value="Unassembled WGS sequence"/>
</dbReference>
<accession>A0A655RMH2</accession>
<feature type="compositionally biased region" description="Basic and acidic residues" evidence="1">
    <location>
        <begin position="17"/>
        <end position="30"/>
    </location>
</feature>
<feature type="compositionally biased region" description="Polar residues" evidence="1">
    <location>
        <begin position="31"/>
        <end position="40"/>
    </location>
</feature>
<dbReference type="AlphaFoldDB" id="A0A655RMH2"/>
<feature type="region of interest" description="Disordered" evidence="1">
    <location>
        <begin position="17"/>
        <end position="40"/>
    </location>
</feature>
<sequence length="47" mass="5184">MPVWCCAVPFTVVREIHHPSANGKHPDNDQSRNPMDTASDQVIVLAV</sequence>
<reference evidence="2 3" key="1">
    <citation type="submission" date="2015-07" db="EMBL/GenBank/DDBJ databases">
        <authorList>
            <consortium name="Pathogen Informatics"/>
        </authorList>
    </citation>
    <scope>NUCLEOTIDE SEQUENCE [LARGE SCALE GENOMIC DNA]</scope>
    <source>
        <strain evidence="2 3">A51</strain>
    </source>
</reference>
<evidence type="ECO:0000313" key="3">
    <source>
        <dbReference type="Proteomes" id="UP000044806"/>
    </source>
</evidence>
<evidence type="ECO:0000256" key="1">
    <source>
        <dbReference type="SAM" id="MobiDB-lite"/>
    </source>
</evidence>
<name>A0A655RMH2_VIBCL</name>